<feature type="region of interest" description="Disordered" evidence="1">
    <location>
        <begin position="197"/>
        <end position="220"/>
    </location>
</feature>
<dbReference type="VEuPathDB" id="CryptoDB:Cvel_8343"/>
<proteinExistence type="predicted"/>
<reference evidence="2" key="1">
    <citation type="submission" date="2014-11" db="EMBL/GenBank/DDBJ databases">
        <authorList>
            <person name="Otto D Thomas"/>
            <person name="Naeem Raeece"/>
        </authorList>
    </citation>
    <scope>NUCLEOTIDE SEQUENCE</scope>
</reference>
<name>A0A0G4HT06_9ALVE</name>
<evidence type="ECO:0000313" key="2">
    <source>
        <dbReference type="EMBL" id="CEM47442.1"/>
    </source>
</evidence>
<dbReference type="PROSITE" id="PS51257">
    <property type="entry name" value="PROKAR_LIPOPROTEIN"/>
    <property type="match status" value="1"/>
</dbReference>
<evidence type="ECO:0000256" key="1">
    <source>
        <dbReference type="SAM" id="MobiDB-lite"/>
    </source>
</evidence>
<protein>
    <submittedName>
        <fullName evidence="2">Uncharacterized protein</fullName>
    </submittedName>
</protein>
<organism evidence="2">
    <name type="scientific">Chromera velia CCMP2878</name>
    <dbReference type="NCBI Taxonomy" id="1169474"/>
    <lineage>
        <taxon>Eukaryota</taxon>
        <taxon>Sar</taxon>
        <taxon>Alveolata</taxon>
        <taxon>Colpodellida</taxon>
        <taxon>Chromeraceae</taxon>
        <taxon>Chromera</taxon>
    </lineage>
</organism>
<sequence>MRAEERVGDSEERARRIFTSLSAVTASCYLLEALQARCQSLAQRTEKLGAAASRQMEKSKRRATRLRLRQRRRQTRLAKIQREREGRARALNEQVPPAALLSLPLCALVNAIEGLTESLTSSAVETEAVRLDETANRARRLARAAAHVAGEAAASVKDCEAHLYRLEGGLPPEDARLLSQRPSLPVAFKESQRHAVTGVGVSRRKQKEKHKREGRKKKETNTTVPAMKLHGVRRCGIHLLRPPTAPVPKAPAVRVTGVNKDVSPDAKCVGVHFQHGGEKEKDGRQTNLQVLHPSSIAEFVHFLEL</sequence>
<feature type="compositionally biased region" description="Basic residues" evidence="1">
    <location>
        <begin position="202"/>
        <end position="218"/>
    </location>
</feature>
<gene>
    <name evidence="2" type="ORF">Cvel_8343</name>
</gene>
<dbReference type="EMBL" id="CDMZ01003749">
    <property type="protein sequence ID" value="CEM47442.1"/>
    <property type="molecule type" value="Genomic_DNA"/>
</dbReference>
<accession>A0A0G4HT06</accession>
<dbReference type="AlphaFoldDB" id="A0A0G4HT06"/>